<keyword evidence="5" id="KW-0131">Cell cycle</keyword>
<keyword evidence="2 3" id="KW-0067">ATP-binding</keyword>
<protein>
    <submittedName>
        <fullName evidence="5">Cell division inhibitor MinD</fullName>
    </submittedName>
</protein>
<evidence type="ECO:0000313" key="9">
    <source>
        <dbReference type="Proteomes" id="UP000092401"/>
    </source>
</evidence>
<dbReference type="InterPro" id="IPR010224">
    <property type="entry name" value="MinD_archaea"/>
</dbReference>
<dbReference type="EMBL" id="LNGF01000002">
    <property type="protein sequence ID" value="KYC48674.1"/>
    <property type="molecule type" value="Genomic_DNA"/>
</dbReference>
<dbReference type="PATRIC" id="fig|1706436.3.peg.1138"/>
<dbReference type="GO" id="GO:0051782">
    <property type="term" value="P:negative regulation of cell division"/>
    <property type="evidence" value="ECO:0007669"/>
    <property type="project" value="TreeGrafter"/>
</dbReference>
<dbReference type="NCBIfam" id="TIGR01969">
    <property type="entry name" value="minD_arch"/>
    <property type="match status" value="1"/>
</dbReference>
<dbReference type="SUPFAM" id="SSF52540">
    <property type="entry name" value="P-loop containing nucleoside triphosphate hydrolases"/>
    <property type="match status" value="1"/>
</dbReference>
<dbReference type="GO" id="GO:0016887">
    <property type="term" value="F:ATP hydrolysis activity"/>
    <property type="evidence" value="ECO:0007669"/>
    <property type="project" value="TreeGrafter"/>
</dbReference>
<dbReference type="PIRSF" id="PIRSF003092">
    <property type="entry name" value="MinD"/>
    <property type="match status" value="1"/>
</dbReference>
<organism evidence="5 9">
    <name type="scientific">Candidatus Methanofastidiosum methylothiophilum</name>
    <dbReference type="NCBI Taxonomy" id="1705564"/>
    <lineage>
        <taxon>Archaea</taxon>
        <taxon>Methanobacteriati</taxon>
        <taxon>Methanobacteriota</taxon>
        <taxon>Stenosarchaea group</taxon>
        <taxon>Candidatus Methanofastidiosia</taxon>
        <taxon>Candidatus Methanofastidiosales</taxon>
        <taxon>Candidatus Methanofastidiosaceae</taxon>
        <taxon>Candidatus Methanofastidiosum</taxon>
    </lineage>
</organism>
<feature type="domain" description="CobQ/CobB/MinD/ParA nucleotide binding" evidence="4">
    <location>
        <begin position="6"/>
        <end position="211"/>
    </location>
</feature>
<dbReference type="InterPro" id="IPR025501">
    <property type="entry name" value="MinD_FleN"/>
</dbReference>
<accession>A0A150IJG1</accession>
<dbReference type="GO" id="GO:0009898">
    <property type="term" value="C:cytoplasmic side of plasma membrane"/>
    <property type="evidence" value="ECO:0007669"/>
    <property type="project" value="TreeGrafter"/>
</dbReference>
<dbReference type="Proteomes" id="UP000092403">
    <property type="component" value="Unassembled WGS sequence"/>
</dbReference>
<dbReference type="EMBL" id="LNJC01000003">
    <property type="protein sequence ID" value="KYC51121.1"/>
    <property type="molecule type" value="Genomic_DNA"/>
</dbReference>
<evidence type="ECO:0000256" key="3">
    <source>
        <dbReference type="PIRSR" id="PIRSR003092-1"/>
    </source>
</evidence>
<dbReference type="InterPro" id="IPR002586">
    <property type="entry name" value="CobQ/CobB/MinD/ParA_Nub-bd_dom"/>
</dbReference>
<feature type="binding site" evidence="3">
    <location>
        <begin position="11"/>
        <end position="18"/>
    </location>
    <ligand>
        <name>ATP</name>
        <dbReference type="ChEBI" id="CHEBI:30616"/>
    </ligand>
</feature>
<comment type="caution">
    <text evidence="5">The sequence shown here is derived from an EMBL/GenBank/DDBJ whole genome shotgun (WGS) entry which is preliminary data.</text>
</comment>
<dbReference type="Proteomes" id="UP000091929">
    <property type="component" value="Unassembled WGS sequence"/>
</dbReference>
<keyword evidence="5" id="KW-0132">Cell division</keyword>
<keyword evidence="1 3" id="KW-0547">Nucleotide-binding</keyword>
<dbReference type="PANTHER" id="PTHR43384:SF10">
    <property type="entry name" value="ATPASE INVOLVED IN CHROMOSOME PARTITIONING, PARA_MIND FAMILY"/>
    <property type="match status" value="1"/>
</dbReference>
<dbReference type="EMBL" id="LNGE01000028">
    <property type="protein sequence ID" value="KYC45151.1"/>
    <property type="molecule type" value="Genomic_DNA"/>
</dbReference>
<accession>A0A150IVK6</accession>
<dbReference type="GO" id="GO:0005829">
    <property type="term" value="C:cytosol"/>
    <property type="evidence" value="ECO:0007669"/>
    <property type="project" value="TreeGrafter"/>
</dbReference>
<name>A0A150IJG1_9EURY</name>
<dbReference type="PATRIC" id="fig|1706438.3.peg.247"/>
<evidence type="ECO:0000313" key="8">
    <source>
        <dbReference type="Proteomes" id="UP000091929"/>
    </source>
</evidence>
<dbReference type="GO" id="GO:0005524">
    <property type="term" value="F:ATP binding"/>
    <property type="evidence" value="ECO:0007669"/>
    <property type="project" value="UniProtKB-KW"/>
</dbReference>
<dbReference type="PANTHER" id="PTHR43384">
    <property type="entry name" value="SEPTUM SITE-DETERMINING PROTEIN MIND HOMOLOG, CHLOROPLASTIC-RELATED"/>
    <property type="match status" value="1"/>
</dbReference>
<accession>A0A150J1K0</accession>
<dbReference type="PATRIC" id="fig|1706437.3.peg.184"/>
<sequence length="256" mass="27185">MGESLVISSGKGGVGKTTISANLGIALSEVGLSVLIFDADITMANLELIFGMEGLPKTIQDVLEDKARPEDIIYDGPGGVKVVPAGLSLRRLKKSDPDKINQIFKLFVEKVDLLIIDGPPGLEVDAVTSIAASQNMLLIVNPEITSLSDALKIKLVAEKLGTRILGVIVNRVRGDPTEVSGPEIEAILELRIIGNIPEDPIVKKSTTLGKPFVLLDPKSPASIAVRGIARKIAGKKSEFEPSTKSMNKLMGGLFGR</sequence>
<evidence type="ECO:0000256" key="2">
    <source>
        <dbReference type="ARBA" id="ARBA00022840"/>
    </source>
</evidence>
<evidence type="ECO:0000313" key="5">
    <source>
        <dbReference type="EMBL" id="KYC45151.1"/>
    </source>
</evidence>
<evidence type="ECO:0000313" key="7">
    <source>
        <dbReference type="EMBL" id="KYC51121.1"/>
    </source>
</evidence>
<proteinExistence type="predicted"/>
<dbReference type="GO" id="GO:0051301">
    <property type="term" value="P:cell division"/>
    <property type="evidence" value="ECO:0007669"/>
    <property type="project" value="UniProtKB-KW"/>
</dbReference>
<evidence type="ECO:0000259" key="4">
    <source>
        <dbReference type="Pfam" id="PF01656"/>
    </source>
</evidence>
<evidence type="ECO:0000313" key="6">
    <source>
        <dbReference type="EMBL" id="KYC48674.1"/>
    </source>
</evidence>
<dbReference type="Gene3D" id="3.40.50.300">
    <property type="entry name" value="P-loop containing nucleotide triphosphate hydrolases"/>
    <property type="match status" value="1"/>
</dbReference>
<dbReference type="InterPro" id="IPR050625">
    <property type="entry name" value="ParA/MinD_ATPase"/>
</dbReference>
<dbReference type="Pfam" id="PF01656">
    <property type="entry name" value="CbiA"/>
    <property type="match status" value="1"/>
</dbReference>
<dbReference type="Proteomes" id="UP000092401">
    <property type="component" value="Unassembled WGS sequence"/>
</dbReference>
<dbReference type="InterPro" id="IPR027417">
    <property type="entry name" value="P-loop_NTPase"/>
</dbReference>
<gene>
    <name evidence="5" type="ORF">APG10_01122</name>
    <name evidence="6" type="ORF">APG11_00184</name>
    <name evidence="7" type="ORF">APG12_00247</name>
</gene>
<reference evidence="8 9" key="1">
    <citation type="journal article" date="2016" name="ISME J.">
        <title>Chasing the elusive Euryarchaeota class WSA2: genomes reveal a uniquely fastidious methyl-reducing methanogen.</title>
        <authorList>
            <person name="Nobu M.K."/>
            <person name="Narihiro T."/>
            <person name="Kuroda K."/>
            <person name="Mei R."/>
            <person name="Liu W.T."/>
        </authorList>
    </citation>
    <scope>NUCLEOTIDE SEQUENCE [LARGE SCALE GENOMIC DNA]</scope>
    <source>
        <strain evidence="5">B03fssc0709_Meth_Bin005</strain>
        <strain evidence="6">B15fssc0709_Meth_Bin003</strain>
        <strain evidence="7">BMIXfssc0709_Meth_Bin006</strain>
    </source>
</reference>
<dbReference type="AlphaFoldDB" id="A0A150IJG1"/>
<evidence type="ECO:0000256" key="1">
    <source>
        <dbReference type="ARBA" id="ARBA00022741"/>
    </source>
</evidence>